<evidence type="ECO:0000313" key="5">
    <source>
        <dbReference type="EMBL" id="CAE6522905.1"/>
    </source>
</evidence>
<evidence type="ECO:0000313" key="6">
    <source>
        <dbReference type="Proteomes" id="UP000663843"/>
    </source>
</evidence>
<evidence type="ECO:0000256" key="1">
    <source>
        <dbReference type="PROSITE-ProRule" id="PRU00042"/>
    </source>
</evidence>
<keyword evidence="3" id="KW-0732">Signal</keyword>
<evidence type="ECO:0000256" key="2">
    <source>
        <dbReference type="SAM" id="MobiDB-lite"/>
    </source>
</evidence>
<dbReference type="Proteomes" id="UP000663843">
    <property type="component" value="Unassembled WGS sequence"/>
</dbReference>
<dbReference type="AlphaFoldDB" id="A0A8H3HNH8"/>
<evidence type="ECO:0000256" key="3">
    <source>
        <dbReference type="SAM" id="SignalP"/>
    </source>
</evidence>
<dbReference type="GO" id="GO:0008270">
    <property type="term" value="F:zinc ion binding"/>
    <property type="evidence" value="ECO:0007669"/>
    <property type="project" value="UniProtKB-KW"/>
</dbReference>
<reference evidence="5" key="1">
    <citation type="submission" date="2021-01" db="EMBL/GenBank/DDBJ databases">
        <authorList>
            <person name="Kaushik A."/>
        </authorList>
    </citation>
    <scope>NUCLEOTIDE SEQUENCE</scope>
    <source>
        <strain evidence="5">AG2-2IIIB</strain>
    </source>
</reference>
<comment type="caution">
    <text evidence="5">The sequence shown here is derived from an EMBL/GenBank/DDBJ whole genome shotgun (WGS) entry which is preliminary data.</text>
</comment>
<dbReference type="SMART" id="SM00355">
    <property type="entry name" value="ZnF_C2H2"/>
    <property type="match status" value="2"/>
</dbReference>
<dbReference type="EMBL" id="CAJMWT010007127">
    <property type="protein sequence ID" value="CAE6522905.1"/>
    <property type="molecule type" value="Genomic_DNA"/>
</dbReference>
<keyword evidence="1" id="KW-0479">Metal-binding</keyword>
<feature type="domain" description="C2H2-type" evidence="4">
    <location>
        <begin position="401"/>
        <end position="429"/>
    </location>
</feature>
<feature type="compositionally biased region" description="Polar residues" evidence="2">
    <location>
        <begin position="330"/>
        <end position="346"/>
    </location>
</feature>
<name>A0A8H3HNH8_9AGAM</name>
<sequence length="432" mass="47602">MEYWLSLLILLAEASLIVSVLDYDVDLELPSTLSYILKKLNHNLVRSPSALIGIPSRRSKSYPKENKKEIPEQTKQTVTYCDNNELSKKPGSNKTLVKQIQLPPGLNSSRGFFPRAPVSKGLIDTCAIHQGSVVGCATFFEHENYEYKLLCRGELYFRPKGTHTYRNGPIVPKKPGQLFTVKLDGTGSNVVTFCFAPSSRMLGEVNGYAEFLPVKTSIASSQEAHGLEYTQGEGCVFDWMYGDRSSSQYAWDYNCRYDVGWMHSSPATEELFDSNNELLAECCSLFSNAQNPLMNSLEGLDSIANFPPPDMFGEIQVGLAHTQMEPHNQLANSAQPIPSSSAQTSLPYLLSPAPQDEATTSSAAAPSKSVARRTCSICNRVMRRPSALTIHMNAHKGIKPFQCGDCHYSSTNITNLQRHQQTKHAGSSGGGK</sequence>
<dbReference type="InterPro" id="IPR036236">
    <property type="entry name" value="Znf_C2H2_sf"/>
</dbReference>
<dbReference type="Pfam" id="PF00096">
    <property type="entry name" value="zf-C2H2"/>
    <property type="match status" value="2"/>
</dbReference>
<dbReference type="PROSITE" id="PS50157">
    <property type="entry name" value="ZINC_FINGER_C2H2_2"/>
    <property type="match status" value="2"/>
</dbReference>
<accession>A0A8H3HNH8</accession>
<feature type="signal peptide" evidence="3">
    <location>
        <begin position="1"/>
        <end position="22"/>
    </location>
</feature>
<dbReference type="PROSITE" id="PS00028">
    <property type="entry name" value="ZINC_FINGER_C2H2_1"/>
    <property type="match status" value="1"/>
</dbReference>
<organism evidence="5 6">
    <name type="scientific">Rhizoctonia solani</name>
    <dbReference type="NCBI Taxonomy" id="456999"/>
    <lineage>
        <taxon>Eukaryota</taxon>
        <taxon>Fungi</taxon>
        <taxon>Dikarya</taxon>
        <taxon>Basidiomycota</taxon>
        <taxon>Agaricomycotina</taxon>
        <taxon>Agaricomycetes</taxon>
        <taxon>Cantharellales</taxon>
        <taxon>Ceratobasidiaceae</taxon>
        <taxon>Rhizoctonia</taxon>
    </lineage>
</organism>
<gene>
    <name evidence="5" type="ORF">RDB_LOCUS167801</name>
</gene>
<dbReference type="InterPro" id="IPR013087">
    <property type="entry name" value="Znf_C2H2_type"/>
</dbReference>
<evidence type="ECO:0000259" key="4">
    <source>
        <dbReference type="PROSITE" id="PS50157"/>
    </source>
</evidence>
<dbReference type="Gene3D" id="3.30.160.60">
    <property type="entry name" value="Classic Zinc Finger"/>
    <property type="match status" value="1"/>
</dbReference>
<dbReference type="SUPFAM" id="SSF57667">
    <property type="entry name" value="beta-beta-alpha zinc fingers"/>
    <property type="match status" value="1"/>
</dbReference>
<feature type="domain" description="C2H2-type" evidence="4">
    <location>
        <begin position="373"/>
        <end position="400"/>
    </location>
</feature>
<protein>
    <recommendedName>
        <fullName evidence="4">C2H2-type domain-containing protein</fullName>
    </recommendedName>
</protein>
<proteinExistence type="predicted"/>
<feature type="chain" id="PRO_5034120955" description="C2H2-type domain-containing protein" evidence="3">
    <location>
        <begin position="23"/>
        <end position="432"/>
    </location>
</feature>
<feature type="region of interest" description="Disordered" evidence="2">
    <location>
        <begin position="330"/>
        <end position="366"/>
    </location>
</feature>
<keyword evidence="1" id="KW-0863">Zinc-finger</keyword>
<keyword evidence="1" id="KW-0862">Zinc</keyword>